<evidence type="ECO:0000313" key="1">
    <source>
        <dbReference type="EMBL" id="CAA9350475.1"/>
    </source>
</evidence>
<dbReference type="EMBL" id="CADCTV010000645">
    <property type="protein sequence ID" value="CAA9350475.1"/>
    <property type="molecule type" value="Genomic_DNA"/>
</dbReference>
<name>A0A6J4M5L8_9BACT</name>
<protein>
    <submittedName>
        <fullName evidence="1">Uncharacterized protein</fullName>
    </submittedName>
</protein>
<proteinExistence type="predicted"/>
<sequence>MEDASRIAPTLLDRLCAEILDECRALMDDASLTSLQRHLKTLKLIQQRDGGIDIAFDDMRRSMAILKLTAIRRMGLLTDAEFPRFSPKARETVDSLLASRG</sequence>
<reference evidence="1" key="1">
    <citation type="submission" date="2020-02" db="EMBL/GenBank/DDBJ databases">
        <authorList>
            <person name="Meier V. D."/>
        </authorList>
    </citation>
    <scope>NUCLEOTIDE SEQUENCE</scope>
    <source>
        <strain evidence="1">AVDCRST_MAG89</strain>
    </source>
</reference>
<organism evidence="1">
    <name type="scientific">uncultured Gemmatimonadota bacterium</name>
    <dbReference type="NCBI Taxonomy" id="203437"/>
    <lineage>
        <taxon>Bacteria</taxon>
        <taxon>Pseudomonadati</taxon>
        <taxon>Gemmatimonadota</taxon>
        <taxon>environmental samples</taxon>
    </lineage>
</organism>
<dbReference type="AlphaFoldDB" id="A0A6J4M5L8"/>
<gene>
    <name evidence="1" type="ORF">AVDCRST_MAG89-3098</name>
</gene>
<accession>A0A6J4M5L8</accession>